<proteinExistence type="predicted"/>
<dbReference type="EMBL" id="FZPD01000005">
    <property type="protein sequence ID" value="SNT30574.1"/>
    <property type="molecule type" value="Genomic_DNA"/>
</dbReference>
<protein>
    <submittedName>
        <fullName evidence="1">SprB repeat-containing protein</fullName>
    </submittedName>
</protein>
<accession>A0A239LLX6</accession>
<organism evidence="1 2">
    <name type="scientific">Ekhidna lutea</name>
    <dbReference type="NCBI Taxonomy" id="447679"/>
    <lineage>
        <taxon>Bacteria</taxon>
        <taxon>Pseudomonadati</taxon>
        <taxon>Bacteroidota</taxon>
        <taxon>Cytophagia</taxon>
        <taxon>Cytophagales</taxon>
        <taxon>Reichenbachiellaceae</taxon>
        <taxon>Ekhidna</taxon>
    </lineage>
</organism>
<sequence length="257" mass="27366">MKYYLILVVLFFVACESNSPEPDFDCANSDLSLTVVSSVKSDCSKPGSITVEAIGGKEEYLYSLNGVSFQRSSVFEDLFAGDFELFVKDENECLASIPFTLESEPDGISLSVSTTISECSNATGSITAQATGGVGILQFSLDGSSFSEENSFENVAAGSHEVSVMDEDGCIISKDVSVKTDVSLEKDIMPIIETNCAITNCHNGSRSPTLITNIEIISNAGRIKSETQEGSMPRGGTLSQLEIDLIACWADDGAPNN</sequence>
<reference evidence="1 2" key="1">
    <citation type="submission" date="2017-06" db="EMBL/GenBank/DDBJ databases">
        <authorList>
            <person name="Kim H.J."/>
            <person name="Triplett B.A."/>
        </authorList>
    </citation>
    <scope>NUCLEOTIDE SEQUENCE [LARGE SCALE GENOMIC DNA]</scope>
    <source>
        <strain evidence="1 2">DSM 19307</strain>
    </source>
</reference>
<dbReference type="AlphaFoldDB" id="A0A239LLX6"/>
<dbReference type="RefSeq" id="WP_089357976.1">
    <property type="nucleotide sequence ID" value="NZ_FZPD01000005.1"/>
</dbReference>
<evidence type="ECO:0000313" key="2">
    <source>
        <dbReference type="Proteomes" id="UP000198393"/>
    </source>
</evidence>
<name>A0A239LLX6_EKHLU</name>
<gene>
    <name evidence="1" type="ORF">SAMN05421640_3315</name>
</gene>
<dbReference type="Proteomes" id="UP000198393">
    <property type="component" value="Unassembled WGS sequence"/>
</dbReference>
<evidence type="ECO:0000313" key="1">
    <source>
        <dbReference type="EMBL" id="SNT30574.1"/>
    </source>
</evidence>
<dbReference type="OrthoDB" id="1524994at2"/>
<keyword evidence="2" id="KW-1185">Reference proteome</keyword>
<dbReference type="PROSITE" id="PS51257">
    <property type="entry name" value="PROKAR_LIPOPROTEIN"/>
    <property type="match status" value="1"/>
</dbReference>